<evidence type="ECO:0000313" key="3">
    <source>
        <dbReference type="EMBL" id="BBV14771.1"/>
    </source>
</evidence>
<dbReference type="Pfam" id="PF05919">
    <property type="entry name" value="Mitovir_RNA_pol"/>
    <property type="match status" value="1"/>
</dbReference>
<keyword evidence="2" id="KW-0548">Nucleotidyltransferase</keyword>
<name>A0A6F8QHB1_9VIRU</name>
<evidence type="ECO:0000256" key="2">
    <source>
        <dbReference type="ARBA" id="ARBA00022695"/>
    </source>
</evidence>
<dbReference type="SUPFAM" id="SSF56672">
    <property type="entry name" value="DNA/RNA polymerases"/>
    <property type="match status" value="1"/>
</dbReference>
<sequence length="750" mass="83384">MLTLKSALASIRFDIVDGTGSKKRKRTLFSRFFVGTLRSMLDSEEHALQLTSLGRALPVGTAAVSKKALQRHKEAYRSDSDTPEHLVEACYEFVDDWIRAYCPPNTSEISFPSTSGAAIGYPRKKGGLAAYTHEVSSFVQQVRAPDQLLSAVQGPLVSGIGPDMTFSRRIGRARDVVLQTAVRENLFSRLSLLSEPYRAEVIPIAERGCKARVVTKSPPELVASSHYVRTVLFRGILRDPRTSEALQGDRTKAVLGLLRGYQPPGHWQVLSSDLTAASDLLPSDLIQAVVEAIVDSEILPPSFEPALRASVGVMKLVYPDGEEILSRRGILMGLPTTWTILSLIHLFIIEQAFNEVAFVGPRLYRICGDDLVAIAPKKVIDSYHRIASACGVKFSAGKHFVSHRYAVFTEVIAKVNRSVTDHRNLLGDDVYEKFVKQKRHRRLLLVRRADKGEVISSLSLVRYIPLKGLVKPDLIGGSFDPCPWWVSLGPSAASIAEQSRSPGRVRNIVKALFPFAWHWFASRGIPPNLPRELGGGGLPSKSGNPNRCYVDRWCRPAVRHYLYGRSFLSTSDLELPWVSLGSSGGPWALASQMADQRAVPRLMRVTGPKGSVRMKLIQQLVPVRSSKSMASPAVNYGGWRKAFREHIVATARKHFSSVGFRPGGGLLTSKPTRIASAWKRAVRHAPSWFRRDQGKRSFLRQEILDILTQQNNKRNLYWVTCYDKSDDLESIMDALGWLSSRDSQRAPRSE</sequence>
<dbReference type="EMBL" id="LC516851">
    <property type="protein sequence ID" value="BBV14771.1"/>
    <property type="molecule type" value="Genomic_RNA"/>
</dbReference>
<accession>A0A6F8QHB1</accession>
<dbReference type="InterPro" id="IPR043502">
    <property type="entry name" value="DNA/RNA_pol_sf"/>
</dbReference>
<evidence type="ECO:0000256" key="1">
    <source>
        <dbReference type="ARBA" id="ARBA00022679"/>
    </source>
</evidence>
<dbReference type="InterPro" id="IPR008686">
    <property type="entry name" value="RNA_pol_mitovir"/>
</dbReference>
<protein>
    <submittedName>
        <fullName evidence="3">RNA dependent RNA polymerase</fullName>
    </submittedName>
</protein>
<dbReference type="GO" id="GO:0016779">
    <property type="term" value="F:nucleotidyltransferase activity"/>
    <property type="evidence" value="ECO:0007669"/>
    <property type="project" value="UniProtKB-KW"/>
</dbReference>
<keyword evidence="1" id="KW-0808">Transferase</keyword>
<proteinExistence type="predicted"/>
<organism evidence="3">
    <name type="scientific">Barley aphid RNA virus 6</name>
    <dbReference type="NCBI Taxonomy" id="2703495"/>
    <lineage>
        <taxon>Viruses</taxon>
        <taxon>Riboviria</taxon>
    </lineage>
</organism>
<reference evidence="3" key="1">
    <citation type="journal article" date="2020" name="Front. Microbiol.">
        <title>Virome analysis of aphid populations that infest the barley field: the discovery of two novel groups of nege/kita-like viruses and other novel RNA viruses.</title>
        <authorList>
            <person name="Kondo H."/>
            <person name="Fujita M."/>
            <person name="Hisano H."/>
            <person name="Hyodo K."/>
            <person name="Andika I.B."/>
            <person name="Suzuki N."/>
        </authorList>
    </citation>
    <scope>NUCLEOTIDE SEQUENCE</scope>
    <source>
        <strain evidence="3">14BaA2</strain>
    </source>
</reference>